<dbReference type="InParanoid" id="A0A163IRL4"/>
<reference evidence="2" key="1">
    <citation type="submission" date="2016-04" db="EMBL/GenBank/DDBJ databases">
        <authorList>
            <person name="Evans L.H."/>
            <person name="Alamgir A."/>
            <person name="Owens N."/>
            <person name="Weber N.D."/>
            <person name="Virtaneva K."/>
            <person name="Barbian K."/>
            <person name="Babar A."/>
            <person name="Rosenke K."/>
        </authorList>
    </citation>
    <scope>NUCLEOTIDE SEQUENCE [LARGE SCALE GENOMIC DNA]</scope>
    <source>
        <strain evidence="2">CBS 101.48</strain>
    </source>
</reference>
<accession>A0A163IRL4</accession>
<organism evidence="2">
    <name type="scientific">Absidia glauca</name>
    <name type="common">Pin mould</name>
    <dbReference type="NCBI Taxonomy" id="4829"/>
    <lineage>
        <taxon>Eukaryota</taxon>
        <taxon>Fungi</taxon>
        <taxon>Fungi incertae sedis</taxon>
        <taxon>Mucoromycota</taxon>
        <taxon>Mucoromycotina</taxon>
        <taxon>Mucoromycetes</taxon>
        <taxon>Mucorales</taxon>
        <taxon>Cunninghamellaceae</taxon>
        <taxon>Absidia</taxon>
    </lineage>
</organism>
<keyword evidence="3" id="KW-1185">Reference proteome</keyword>
<name>A0A163IRL4_ABSGL</name>
<dbReference type="AlphaFoldDB" id="A0A163IRL4"/>
<dbReference type="STRING" id="4829.A0A163IRL4"/>
<protein>
    <submittedName>
        <fullName evidence="2">Uncharacterized protein</fullName>
    </submittedName>
</protein>
<dbReference type="EMBL" id="LT550056">
    <property type="protein sequence ID" value="SAL94923.1"/>
    <property type="molecule type" value="Genomic_DNA"/>
</dbReference>
<evidence type="ECO:0000256" key="1">
    <source>
        <dbReference type="SAM" id="MobiDB-lite"/>
    </source>
</evidence>
<sequence length="150" mass="17057">MMQHTQTHRRDSHQPMEQYQKPLSATPYIPSSSSSSAASPSSRDSRVILRQPDFHATSPPPPMGSESPGSLSSVSMVESVASYSSDEDEDEEDHHQHHYYSQNGWHHPYRRLSVADMCNPMDQHPLKIDQLTHDEVEVIQAFDQLRQATF</sequence>
<evidence type="ECO:0000313" key="2">
    <source>
        <dbReference type="EMBL" id="SAL94923.1"/>
    </source>
</evidence>
<evidence type="ECO:0000313" key="3">
    <source>
        <dbReference type="Proteomes" id="UP000078561"/>
    </source>
</evidence>
<feature type="compositionally biased region" description="Low complexity" evidence="1">
    <location>
        <begin position="30"/>
        <end position="42"/>
    </location>
</feature>
<gene>
    <name evidence="2" type="primary">ABSGL_00217.1 scaffold 367</name>
</gene>
<dbReference type="Proteomes" id="UP000078561">
    <property type="component" value="Unassembled WGS sequence"/>
</dbReference>
<feature type="compositionally biased region" description="Low complexity" evidence="1">
    <location>
        <begin position="64"/>
        <end position="84"/>
    </location>
</feature>
<feature type="region of interest" description="Disordered" evidence="1">
    <location>
        <begin position="1"/>
        <end position="103"/>
    </location>
</feature>
<proteinExistence type="predicted"/>